<sequence length="283" mass="32018">MGSQENPSGWYEQDVQSINPDAQTLLERYSGLKPEEVLPHVLSLRDEAFQVFRYPCIGQLRFLAFNLQRMPFYNQILDRLRENPSTNFLDAGCCFGQEIRSLVDRGIPSAQLFGCDLEQAFIDLGYQLFRDQDRLNATFATGDLTASEPDFLSSPLSQKMSGKMDIIFASSLFHLWDYKTGLVAAIRLVTLCRDKPGVMVTGRQVGSVLGGHYPMHGVDSSAFHYRHNVETVKGFWKDVEEATRTRWKVEASFLAEDAIGKARNVLPGYDENTRVLCWSATRV</sequence>
<dbReference type="GeneID" id="36555476"/>
<reference evidence="5 6" key="1">
    <citation type="submission" date="2016-12" db="EMBL/GenBank/DDBJ databases">
        <title>The genomes of Aspergillus section Nigri reveals drivers in fungal speciation.</title>
        <authorList>
            <consortium name="DOE Joint Genome Institute"/>
            <person name="Vesth T.C."/>
            <person name="Nybo J."/>
            <person name="Theobald S."/>
            <person name="Brandl J."/>
            <person name="Frisvad J.C."/>
            <person name="Nielsen K.F."/>
            <person name="Lyhne E.K."/>
            <person name="Kogle M.E."/>
            <person name="Kuo A."/>
            <person name="Riley R."/>
            <person name="Clum A."/>
            <person name="Nolan M."/>
            <person name="Lipzen A."/>
            <person name="Salamov A."/>
            <person name="Henrissat B."/>
            <person name="Wiebenga A."/>
            <person name="De Vries R.P."/>
            <person name="Grigoriev I.V."/>
            <person name="Mortensen U.H."/>
            <person name="Andersen M.R."/>
            <person name="Baker S.E."/>
        </authorList>
    </citation>
    <scope>NUCLEOTIDE SEQUENCE [LARGE SCALE GENOMIC DNA]</scope>
    <source>
        <strain evidence="5 6">IBT 23096</strain>
    </source>
</reference>
<comment type="pathway">
    <text evidence="1">Secondary metabolite biosynthesis.</text>
</comment>
<keyword evidence="6" id="KW-1185">Reference proteome</keyword>
<evidence type="ECO:0000313" key="5">
    <source>
        <dbReference type="EMBL" id="PLB48427.1"/>
    </source>
</evidence>
<dbReference type="InterPro" id="IPR051654">
    <property type="entry name" value="Meroterpenoid_MTases"/>
</dbReference>
<protein>
    <submittedName>
        <fullName evidence="5">Uncharacterized protein</fullName>
    </submittedName>
</protein>
<dbReference type="GO" id="GO:0016740">
    <property type="term" value="F:transferase activity"/>
    <property type="evidence" value="ECO:0007669"/>
    <property type="project" value="UniProtKB-KW"/>
</dbReference>
<dbReference type="PANTHER" id="PTHR35897">
    <property type="entry name" value="METHYLTRANSFERASE AUSD"/>
    <property type="match status" value="1"/>
</dbReference>
<evidence type="ECO:0000313" key="6">
    <source>
        <dbReference type="Proteomes" id="UP000234275"/>
    </source>
</evidence>
<evidence type="ECO:0000256" key="1">
    <source>
        <dbReference type="ARBA" id="ARBA00005179"/>
    </source>
</evidence>
<dbReference type="Proteomes" id="UP000234275">
    <property type="component" value="Unassembled WGS sequence"/>
</dbReference>
<dbReference type="InterPro" id="IPR029063">
    <property type="entry name" value="SAM-dependent_MTases_sf"/>
</dbReference>
<dbReference type="VEuPathDB" id="FungiDB:P170DRAFT_427511"/>
<evidence type="ECO:0000256" key="3">
    <source>
        <dbReference type="ARBA" id="ARBA00022691"/>
    </source>
</evidence>
<dbReference type="AlphaFoldDB" id="A0A2I2G6C2"/>
<organism evidence="5 6">
    <name type="scientific">Aspergillus steynii IBT 23096</name>
    <dbReference type="NCBI Taxonomy" id="1392250"/>
    <lineage>
        <taxon>Eukaryota</taxon>
        <taxon>Fungi</taxon>
        <taxon>Dikarya</taxon>
        <taxon>Ascomycota</taxon>
        <taxon>Pezizomycotina</taxon>
        <taxon>Eurotiomycetes</taxon>
        <taxon>Eurotiomycetidae</taxon>
        <taxon>Eurotiales</taxon>
        <taxon>Aspergillaceae</taxon>
        <taxon>Aspergillus</taxon>
        <taxon>Aspergillus subgen. Circumdati</taxon>
    </lineage>
</organism>
<dbReference type="RefSeq" id="XP_024703729.1">
    <property type="nucleotide sequence ID" value="XM_024847777.1"/>
</dbReference>
<accession>A0A2I2G6C2</accession>
<dbReference type="OrthoDB" id="2094832at2759"/>
<comment type="caution">
    <text evidence="5">The sequence shown here is derived from an EMBL/GenBank/DDBJ whole genome shotgun (WGS) entry which is preliminary data.</text>
</comment>
<dbReference type="STRING" id="1392250.A0A2I2G6C2"/>
<proteinExistence type="inferred from homology"/>
<dbReference type="PANTHER" id="PTHR35897:SF1">
    <property type="entry name" value="METHYLTRANSFERASE AUSD"/>
    <property type="match status" value="1"/>
</dbReference>
<keyword evidence="3" id="KW-0949">S-adenosyl-L-methionine</keyword>
<comment type="similarity">
    <text evidence="4">Belongs to the class I-like SAM-binding methyltransferase superfamily.</text>
</comment>
<gene>
    <name evidence="5" type="ORF">P170DRAFT_427511</name>
</gene>
<evidence type="ECO:0000256" key="2">
    <source>
        <dbReference type="ARBA" id="ARBA00022679"/>
    </source>
</evidence>
<name>A0A2I2G6C2_9EURO</name>
<dbReference type="SUPFAM" id="SSF53335">
    <property type="entry name" value="S-adenosyl-L-methionine-dependent methyltransferases"/>
    <property type="match status" value="1"/>
</dbReference>
<evidence type="ECO:0000256" key="4">
    <source>
        <dbReference type="ARBA" id="ARBA00038314"/>
    </source>
</evidence>
<keyword evidence="2" id="KW-0808">Transferase</keyword>
<dbReference type="EMBL" id="MSFO01000005">
    <property type="protein sequence ID" value="PLB48427.1"/>
    <property type="molecule type" value="Genomic_DNA"/>
</dbReference>
<dbReference type="Gene3D" id="3.40.50.150">
    <property type="entry name" value="Vaccinia Virus protein VP39"/>
    <property type="match status" value="1"/>
</dbReference>